<name>A0A319ESY9_ASPSB</name>
<reference evidence="2 3" key="1">
    <citation type="submission" date="2018-02" db="EMBL/GenBank/DDBJ databases">
        <title>The genomes of Aspergillus section Nigri reveals drivers in fungal speciation.</title>
        <authorList>
            <consortium name="DOE Joint Genome Institute"/>
            <person name="Vesth T.C."/>
            <person name="Nybo J."/>
            <person name="Theobald S."/>
            <person name="Brandl J."/>
            <person name="Frisvad J.C."/>
            <person name="Nielsen K.F."/>
            <person name="Lyhne E.K."/>
            <person name="Kogle M.E."/>
            <person name="Kuo A."/>
            <person name="Riley R."/>
            <person name="Clum A."/>
            <person name="Nolan M."/>
            <person name="Lipzen A."/>
            <person name="Salamov A."/>
            <person name="Henrissat B."/>
            <person name="Wiebenga A."/>
            <person name="De vries R.P."/>
            <person name="Grigoriev I.V."/>
            <person name="Mortensen U.H."/>
            <person name="Andersen M.R."/>
            <person name="Baker S.E."/>
        </authorList>
    </citation>
    <scope>NUCLEOTIDE SEQUENCE [LARGE SCALE GENOMIC DNA]</scope>
    <source>
        <strain evidence="2 3">CBS 121057</strain>
    </source>
</reference>
<keyword evidence="3" id="KW-1185">Reference proteome</keyword>
<evidence type="ECO:0000313" key="3">
    <source>
        <dbReference type="Proteomes" id="UP000248423"/>
    </source>
</evidence>
<dbReference type="EMBL" id="KZ826345">
    <property type="protein sequence ID" value="PYI06984.1"/>
    <property type="molecule type" value="Genomic_DNA"/>
</dbReference>
<accession>A0A319ESY9</accession>
<protein>
    <submittedName>
        <fullName evidence="2">Uncharacterized protein</fullName>
    </submittedName>
</protein>
<dbReference type="VEuPathDB" id="FungiDB:BO78DRAFT_418132"/>
<dbReference type="OrthoDB" id="10355305at2759"/>
<feature type="region of interest" description="Disordered" evidence="1">
    <location>
        <begin position="143"/>
        <end position="182"/>
    </location>
</feature>
<evidence type="ECO:0000313" key="2">
    <source>
        <dbReference type="EMBL" id="PYI06984.1"/>
    </source>
</evidence>
<gene>
    <name evidence="2" type="ORF">BO78DRAFT_418132</name>
</gene>
<organism evidence="2 3">
    <name type="scientific">Aspergillus sclerotiicarbonarius (strain CBS 121057 / IBT 28362)</name>
    <dbReference type="NCBI Taxonomy" id="1448318"/>
    <lineage>
        <taxon>Eukaryota</taxon>
        <taxon>Fungi</taxon>
        <taxon>Dikarya</taxon>
        <taxon>Ascomycota</taxon>
        <taxon>Pezizomycotina</taxon>
        <taxon>Eurotiomycetes</taxon>
        <taxon>Eurotiomycetidae</taxon>
        <taxon>Eurotiales</taxon>
        <taxon>Aspergillaceae</taxon>
        <taxon>Aspergillus</taxon>
        <taxon>Aspergillus subgen. Circumdati</taxon>
    </lineage>
</organism>
<evidence type="ECO:0000256" key="1">
    <source>
        <dbReference type="SAM" id="MobiDB-lite"/>
    </source>
</evidence>
<dbReference type="AlphaFoldDB" id="A0A319ESY9"/>
<sequence length="182" mass="21097">MADILNHLIPPGPETNTRMRCSCCASIAEGGRLLDVSLRDLMIEEYEDTFTRFFTYLPKSRSWSGKEGSQLLKIQHRSYECFKRHALHCWEAEDRTWGRLESYRWKLRLDDRFRDEAVKYATAALKRYLDRSTRKTVNFSGSFRYDTETPTPTPKKRQRCSVSPTGGESSSSAARKGKARAR</sequence>
<proteinExistence type="predicted"/>
<dbReference type="Proteomes" id="UP000248423">
    <property type="component" value="Unassembled WGS sequence"/>
</dbReference>